<reference evidence="1 2" key="1">
    <citation type="submission" date="2020-10" db="EMBL/GenBank/DDBJ databases">
        <title>Connecting structure to function with the recovery of over 1000 high-quality activated sludge metagenome-assembled genomes encoding full-length rRNA genes using long-read sequencing.</title>
        <authorList>
            <person name="Singleton C.M."/>
            <person name="Petriglieri F."/>
            <person name="Kristensen J.M."/>
            <person name="Kirkegaard R.H."/>
            <person name="Michaelsen T.Y."/>
            <person name="Andersen M.H."/>
            <person name="Karst S.M."/>
            <person name="Dueholm M.S."/>
            <person name="Nielsen P.H."/>
            <person name="Albertsen M."/>
        </authorList>
    </citation>
    <scope>NUCLEOTIDE SEQUENCE [LARGE SCALE GENOMIC DNA]</scope>
    <source>
        <strain evidence="1">Lyne_18-Q3-R50-59_MAXAC.006</strain>
    </source>
</reference>
<protein>
    <submittedName>
        <fullName evidence="1">DUF3090 family protein</fullName>
    </submittedName>
</protein>
<proteinExistence type="predicted"/>
<dbReference type="InterPro" id="IPR021441">
    <property type="entry name" value="DUF3090"/>
</dbReference>
<dbReference type="Pfam" id="PF11290">
    <property type="entry name" value="DUF3090"/>
    <property type="match status" value="1"/>
</dbReference>
<accession>A0A936NA95</accession>
<gene>
    <name evidence="1" type="ORF">IPN02_03635</name>
</gene>
<comment type="caution">
    <text evidence="1">The sequence shown here is derived from an EMBL/GenBank/DDBJ whole genome shotgun (WGS) entry which is preliminary data.</text>
</comment>
<dbReference type="AlphaFoldDB" id="A0A936NA95"/>
<organism evidence="1 2">
    <name type="scientific">Candidatus Neomicrothrix subdominans</name>
    <dbReference type="NCBI Taxonomy" id="2954438"/>
    <lineage>
        <taxon>Bacteria</taxon>
        <taxon>Bacillati</taxon>
        <taxon>Actinomycetota</taxon>
        <taxon>Acidimicrobiia</taxon>
        <taxon>Acidimicrobiales</taxon>
        <taxon>Microthrixaceae</taxon>
        <taxon>Candidatus Neomicrothrix</taxon>
    </lineage>
</organism>
<sequence>MFDQPDDFLPGSVGEPGNRVFYMQARDGHRVTSLRCEKEQVLALAQFLMRLVGDDGPVEPLGELIEPVTESFVVGNLLVSAEDADGSVVVVAEELVFVDEDDDSLFLDEPSFDDAAAEPRELRIRMSAAAARGFAQRAGRLMAGSRPICELCGRPIDPDGHACPRLN</sequence>
<evidence type="ECO:0000313" key="2">
    <source>
        <dbReference type="Proteomes" id="UP000727993"/>
    </source>
</evidence>
<dbReference type="EMBL" id="JADJZA010000001">
    <property type="protein sequence ID" value="MBK9295966.1"/>
    <property type="molecule type" value="Genomic_DNA"/>
</dbReference>
<name>A0A936NA95_9ACTN</name>
<evidence type="ECO:0000313" key="1">
    <source>
        <dbReference type="EMBL" id="MBK9295966.1"/>
    </source>
</evidence>
<dbReference type="NCBIfam" id="TIGR03847">
    <property type="entry name" value="conserved hypothetical protein"/>
    <property type="match status" value="1"/>
</dbReference>
<dbReference type="Proteomes" id="UP000727993">
    <property type="component" value="Unassembled WGS sequence"/>
</dbReference>